<gene>
    <name evidence="2" type="ORF">U1T56_08215</name>
</gene>
<organism evidence="2 3">
    <name type="scientific">Benzoatithermus flavus</name>
    <dbReference type="NCBI Taxonomy" id="3108223"/>
    <lineage>
        <taxon>Bacteria</taxon>
        <taxon>Pseudomonadati</taxon>
        <taxon>Pseudomonadota</taxon>
        <taxon>Alphaproteobacteria</taxon>
        <taxon>Geminicoccales</taxon>
        <taxon>Geminicoccaceae</taxon>
        <taxon>Benzoatithermus</taxon>
    </lineage>
</organism>
<dbReference type="Gene3D" id="3.10.450.50">
    <property type="match status" value="1"/>
</dbReference>
<dbReference type="InterPro" id="IPR010602">
    <property type="entry name" value="DUF1186"/>
</dbReference>
<dbReference type="InterPro" id="IPR004027">
    <property type="entry name" value="SEC_C_motif"/>
</dbReference>
<accession>A0ABU8XRT3</accession>
<comment type="caution">
    <text evidence="2">The sequence shown here is derived from an EMBL/GenBank/DDBJ whole genome shotgun (WGS) entry which is preliminary data.</text>
</comment>
<evidence type="ECO:0000256" key="1">
    <source>
        <dbReference type="SAM" id="MobiDB-lite"/>
    </source>
</evidence>
<proteinExistence type="predicted"/>
<feature type="compositionally biased region" description="Basic and acidic residues" evidence="1">
    <location>
        <begin position="261"/>
        <end position="275"/>
    </location>
</feature>
<dbReference type="SUPFAM" id="SSF103642">
    <property type="entry name" value="Sec-C motif"/>
    <property type="match status" value="1"/>
</dbReference>
<dbReference type="EMBL" id="JBBLZC010000006">
    <property type="protein sequence ID" value="MEK0083133.1"/>
    <property type="molecule type" value="Genomic_DNA"/>
</dbReference>
<dbReference type="RefSeq" id="WP_418158977.1">
    <property type="nucleotide sequence ID" value="NZ_JBBLZC010000006.1"/>
</dbReference>
<dbReference type="Pfam" id="PF06685">
    <property type="entry name" value="DUF1186"/>
    <property type="match status" value="1"/>
</dbReference>
<dbReference type="Proteomes" id="UP001375743">
    <property type="component" value="Unassembled WGS sequence"/>
</dbReference>
<reference evidence="2 3" key="1">
    <citation type="submission" date="2024-01" db="EMBL/GenBank/DDBJ databases">
        <title>Multi-omics insights into the function and evolution of sodium benzoate biodegradation pathways in Benzoatithermus flavus gen. nov., sp. nov. from hot spring.</title>
        <authorList>
            <person name="Hu C.-J."/>
            <person name="Li W.-J."/>
        </authorList>
    </citation>
    <scope>NUCLEOTIDE SEQUENCE [LARGE SCALE GENOMIC DNA]</scope>
    <source>
        <strain evidence="2 3">SYSU G07066</strain>
    </source>
</reference>
<keyword evidence="3" id="KW-1185">Reference proteome</keyword>
<protein>
    <submittedName>
        <fullName evidence="2">DUF1186 domain-containing protein</fullName>
    </submittedName>
</protein>
<evidence type="ECO:0000313" key="3">
    <source>
        <dbReference type="Proteomes" id="UP001375743"/>
    </source>
</evidence>
<sequence>MRIEEIMKELSAAAGLPEEAIRAAVAQPRDSVPAFVAAIERTIANPAEDEAATAVFFIFHILGEIGAKEAYRPLTRLLQLPSERLDALLGDSIAETATRVMVGVFDGDPAPLMELVENKQADEMVRAQMLEALAVLARLGRWDRGGAEAYLHGLTQRLQPRGESFVWVGFEQAVAMLGMRELRPFVQRLHEQEWIDPTIGDLEDFDADLEAAMDDPDGPPLLWGKPFEPWEDTAEELRTWHSFSGEAEADEDRDEDELDLPDEHEPLLDPWRHVGRNDPCPCGSGKKFKKCCLPRLEAEGLL</sequence>
<feature type="region of interest" description="Disordered" evidence="1">
    <location>
        <begin position="244"/>
        <end position="275"/>
    </location>
</feature>
<feature type="compositionally biased region" description="Acidic residues" evidence="1">
    <location>
        <begin position="247"/>
        <end position="260"/>
    </location>
</feature>
<name>A0ABU8XRT3_9PROT</name>
<evidence type="ECO:0000313" key="2">
    <source>
        <dbReference type="EMBL" id="MEK0083133.1"/>
    </source>
</evidence>
<dbReference type="Pfam" id="PF02810">
    <property type="entry name" value="SEC-C"/>
    <property type="match status" value="1"/>
</dbReference>